<keyword evidence="2" id="KW-1133">Transmembrane helix</keyword>
<feature type="transmembrane region" description="Helical" evidence="2">
    <location>
        <begin position="190"/>
        <end position="211"/>
    </location>
</feature>
<keyword evidence="4" id="KW-1185">Reference proteome</keyword>
<feature type="transmembrane region" description="Helical" evidence="2">
    <location>
        <begin position="275"/>
        <end position="294"/>
    </location>
</feature>
<protein>
    <submittedName>
        <fullName evidence="3">Uncharacterized protein</fullName>
    </submittedName>
</protein>
<feature type="transmembrane region" description="Helical" evidence="2">
    <location>
        <begin position="217"/>
        <end position="239"/>
    </location>
</feature>
<evidence type="ECO:0000313" key="4">
    <source>
        <dbReference type="Proteomes" id="UP001428817"/>
    </source>
</evidence>
<feature type="transmembrane region" description="Helical" evidence="2">
    <location>
        <begin position="389"/>
        <end position="410"/>
    </location>
</feature>
<accession>A0ABP9QUM5</accession>
<proteinExistence type="predicted"/>
<evidence type="ECO:0000256" key="2">
    <source>
        <dbReference type="SAM" id="Phobius"/>
    </source>
</evidence>
<dbReference type="Proteomes" id="UP001428817">
    <property type="component" value="Unassembled WGS sequence"/>
</dbReference>
<feature type="transmembrane region" description="Helical" evidence="2">
    <location>
        <begin position="306"/>
        <end position="328"/>
    </location>
</feature>
<gene>
    <name evidence="3" type="ORF">GCM10023321_60660</name>
</gene>
<dbReference type="EMBL" id="BAABJP010000039">
    <property type="protein sequence ID" value="GAA5167685.1"/>
    <property type="molecule type" value="Genomic_DNA"/>
</dbReference>
<sequence>MPLTSQLRRLAWGERACKVLVEVADLSPAGWRRLAADPELRWRRLSATRPAGGTGAVRRRRGRLEPAGRTHTAAPTPAVLEASGVAGGTAAVAKQRLAAHALARLHAAGLDGEVVGAALAEPEEGSAAPSDAESVWPASHGVLIFGPARQEELDRRFALAAQAWSLNGRAARPPVLDPPGERRRRARVDLLAGLCVLPLLLMLVATVGPWLSDRAWVLLLAAAALCVVVPVLVVQALANRRPGLAPVRGRALGLAAALIVLVLVARVLAHLPVPPLAVMVGSAVLIALLTPVVARLAPTGSTPRAASVLLVLGLAVLAAPVGELLDGVYLGRLGLRATDVSLTFAQRWWSGAFFGVTALAGLMLIASVWGWVRQLDAVGRRRARPPAPLLALFGLVYAAALLALASTVAWQRAGTAAADALPGEWGGINPAWVCWSPVSPPGAVDEVGFAGRALPPTGHAVAWLGTSDDRYSLWSAETGGVTVTDRIRLRLRDQPGPC</sequence>
<organism evidence="3 4">
    <name type="scientific">Pseudonocardia eucalypti</name>
    <dbReference type="NCBI Taxonomy" id="648755"/>
    <lineage>
        <taxon>Bacteria</taxon>
        <taxon>Bacillati</taxon>
        <taxon>Actinomycetota</taxon>
        <taxon>Actinomycetes</taxon>
        <taxon>Pseudonocardiales</taxon>
        <taxon>Pseudonocardiaceae</taxon>
        <taxon>Pseudonocardia</taxon>
    </lineage>
</organism>
<evidence type="ECO:0000256" key="1">
    <source>
        <dbReference type="SAM" id="MobiDB-lite"/>
    </source>
</evidence>
<keyword evidence="2" id="KW-0472">Membrane</keyword>
<reference evidence="4" key="1">
    <citation type="journal article" date="2019" name="Int. J. Syst. Evol. Microbiol.">
        <title>The Global Catalogue of Microorganisms (GCM) 10K type strain sequencing project: providing services to taxonomists for standard genome sequencing and annotation.</title>
        <authorList>
            <consortium name="The Broad Institute Genomics Platform"/>
            <consortium name="The Broad Institute Genome Sequencing Center for Infectious Disease"/>
            <person name="Wu L."/>
            <person name="Ma J."/>
        </authorList>
    </citation>
    <scope>NUCLEOTIDE SEQUENCE [LARGE SCALE GENOMIC DNA]</scope>
    <source>
        <strain evidence="4">JCM 18303</strain>
    </source>
</reference>
<feature type="transmembrane region" description="Helical" evidence="2">
    <location>
        <begin position="251"/>
        <end position="269"/>
    </location>
</feature>
<keyword evidence="2" id="KW-0812">Transmembrane</keyword>
<feature type="region of interest" description="Disordered" evidence="1">
    <location>
        <begin position="46"/>
        <end position="74"/>
    </location>
</feature>
<name>A0ABP9QUM5_9PSEU</name>
<comment type="caution">
    <text evidence="3">The sequence shown here is derived from an EMBL/GenBank/DDBJ whole genome shotgun (WGS) entry which is preliminary data.</text>
</comment>
<feature type="transmembrane region" description="Helical" evidence="2">
    <location>
        <begin position="348"/>
        <end position="369"/>
    </location>
</feature>
<evidence type="ECO:0000313" key="3">
    <source>
        <dbReference type="EMBL" id="GAA5167685.1"/>
    </source>
</evidence>